<dbReference type="Proteomes" id="UP000237271">
    <property type="component" value="Unassembled WGS sequence"/>
</dbReference>
<gene>
    <name evidence="3" type="ORF">PHPALM_17369</name>
</gene>
<evidence type="ECO:0000313" key="3">
    <source>
        <dbReference type="EMBL" id="POM66722.1"/>
    </source>
</evidence>
<evidence type="ECO:0000259" key="2">
    <source>
        <dbReference type="Pfam" id="PF13843"/>
    </source>
</evidence>
<accession>A0A2P4XMD9</accession>
<dbReference type="InterPro" id="IPR029526">
    <property type="entry name" value="PGBD"/>
</dbReference>
<proteinExistence type="predicted"/>
<dbReference type="Pfam" id="PF13843">
    <property type="entry name" value="DDE_Tnp_1_7"/>
    <property type="match status" value="1"/>
</dbReference>
<evidence type="ECO:0000313" key="4">
    <source>
        <dbReference type="Proteomes" id="UP000237271"/>
    </source>
</evidence>
<dbReference type="PANTHER" id="PTHR46599">
    <property type="entry name" value="PIGGYBAC TRANSPOSABLE ELEMENT-DERIVED PROTEIN 4"/>
    <property type="match status" value="1"/>
</dbReference>
<keyword evidence="4" id="KW-1185">Reference proteome</keyword>
<dbReference type="AlphaFoldDB" id="A0A2P4XMD9"/>
<protein>
    <recommendedName>
        <fullName evidence="2">PiggyBac transposable element-derived protein domain-containing protein</fullName>
    </recommendedName>
</protein>
<evidence type="ECO:0000256" key="1">
    <source>
        <dbReference type="SAM" id="MobiDB-lite"/>
    </source>
</evidence>
<dbReference type="OrthoDB" id="125511at2759"/>
<dbReference type="PANTHER" id="PTHR46599:SF3">
    <property type="entry name" value="PIGGYBAC TRANSPOSABLE ELEMENT-DERIVED PROTEIN 4"/>
    <property type="match status" value="1"/>
</dbReference>
<dbReference type="EMBL" id="NCKW01009545">
    <property type="protein sequence ID" value="POM66722.1"/>
    <property type="molecule type" value="Genomic_DNA"/>
</dbReference>
<reference evidence="3 4" key="1">
    <citation type="journal article" date="2017" name="Genome Biol. Evol.">
        <title>Phytophthora megakarya and P. palmivora, closely related causal agents of cacao black pod rot, underwent increases in genome sizes and gene numbers by different mechanisms.</title>
        <authorList>
            <person name="Ali S.S."/>
            <person name="Shao J."/>
            <person name="Lary D.J."/>
            <person name="Kronmiller B."/>
            <person name="Shen D."/>
            <person name="Strem M.D."/>
            <person name="Amoako-Attah I."/>
            <person name="Akrofi A.Y."/>
            <person name="Begoude B.A."/>
            <person name="Ten Hoopen G.M."/>
            <person name="Coulibaly K."/>
            <person name="Kebe B.I."/>
            <person name="Melnick R.L."/>
            <person name="Guiltinan M.J."/>
            <person name="Tyler B.M."/>
            <person name="Meinhardt L.W."/>
            <person name="Bailey B.A."/>
        </authorList>
    </citation>
    <scope>NUCLEOTIDE SEQUENCE [LARGE SCALE GENOMIC DNA]</scope>
    <source>
        <strain evidence="4">sbr112.9</strain>
    </source>
</reference>
<organism evidence="3 4">
    <name type="scientific">Phytophthora palmivora</name>
    <dbReference type="NCBI Taxonomy" id="4796"/>
    <lineage>
        <taxon>Eukaryota</taxon>
        <taxon>Sar</taxon>
        <taxon>Stramenopiles</taxon>
        <taxon>Oomycota</taxon>
        <taxon>Peronosporomycetes</taxon>
        <taxon>Peronosporales</taxon>
        <taxon>Peronosporaceae</taxon>
        <taxon>Phytophthora</taxon>
    </lineage>
</organism>
<feature type="region of interest" description="Disordered" evidence="1">
    <location>
        <begin position="766"/>
        <end position="795"/>
    </location>
</feature>
<feature type="domain" description="PiggyBac transposable element-derived protein" evidence="2">
    <location>
        <begin position="216"/>
        <end position="620"/>
    </location>
</feature>
<sequence>MDVPDATTFKMLWRQLSKAGWKAKKPKGLSLDFTYVKPGVSGRLDSTKREKELMTFARRSGLLQFQVAPVAEITEGRSSDAEEEFKSEEGVADDVGVFDSDYFMEALRREQLFGPVAVDDVNVGEEMISDDEEDADDGGDALDVPAASLEYESDVDSDGDFEDDSDTFEQDDDAMRGLSWRIFDQARSYELKLTGATDFYNGLYGVTKSAAAFAKSPLGMFFYFLPKVLWLHIADKSNEYRLGRIPVDAEKIRMKQLDAQAKDPSKRVQPLADITSQLERVKPIKPHEVLHVIGLLVARTLCSHTDGLEKHWGTREDGAVPRGTFGRYMKRERFRIITRYLQFASKPTGLSARDKAWRVRPIIQAVEKTFRRGYRLGARVSFDEGTIPNRSQFNPIRVYNKDKPHKYGTKCYMTCCAETGYCARVEVYLGAVEDKKKAKGVAQKAVIRNVAKVFHGQQRQGLIIADNFYTSCALALRLRDMGFYYVGTHRNDRLGWPKSLEFKQKKRPKSMSRGTYRIAQDVDHPELVAVAWMDSSPVHMIAIGCSTIPTSVTRRNKSTGALDRVPCPQLIADYHAGMGGVDTHDQLRLQSYSLQQCVAFKKYYRQLFLGFVDMAVVNGFILHKLVLKKSGHRLPTHAEYMRRLHNELMGVSAATFEANMNAEELVTEPISAAKHRLRNNSNKYRRKRRQHSCKVCSAMAEPKTKSNESSFYCPSCELLRGGYVPLCAKVRRQETGNTLTCSQIWHSVWGCGTLIPVHLRKNIRYRKRKREDPDSEDSDVGEEHDVDYVDEGDSD</sequence>
<comment type="caution">
    <text evidence="3">The sequence shown here is derived from an EMBL/GenBank/DDBJ whole genome shotgun (WGS) entry which is preliminary data.</text>
</comment>
<name>A0A2P4XMD9_9STRA</name>